<dbReference type="Proteomes" id="UP000244904">
    <property type="component" value="Unassembled WGS sequence"/>
</dbReference>
<dbReference type="PROSITE" id="PS50005">
    <property type="entry name" value="TPR"/>
    <property type="match status" value="1"/>
</dbReference>
<evidence type="ECO:0000313" key="3">
    <source>
        <dbReference type="EMBL" id="SPF79506.1"/>
    </source>
</evidence>
<keyword evidence="1" id="KW-0802">TPR repeat</keyword>
<feature type="domain" description="Bacterial transcriptional activator" evidence="2">
    <location>
        <begin position="336"/>
        <end position="488"/>
    </location>
</feature>
<dbReference type="SMART" id="SM01043">
    <property type="entry name" value="BTAD"/>
    <property type="match status" value="1"/>
</dbReference>
<evidence type="ECO:0000259" key="2">
    <source>
        <dbReference type="SMART" id="SM01043"/>
    </source>
</evidence>
<feature type="repeat" description="TPR" evidence="1">
    <location>
        <begin position="404"/>
        <end position="437"/>
    </location>
</feature>
<dbReference type="PANTHER" id="PTHR35807">
    <property type="entry name" value="TRANSCRIPTIONAL REGULATOR REDD-RELATED"/>
    <property type="match status" value="1"/>
</dbReference>
<dbReference type="SUPFAM" id="SSF48452">
    <property type="entry name" value="TPR-like"/>
    <property type="match status" value="1"/>
</dbReference>
<dbReference type="InterPro" id="IPR019734">
    <property type="entry name" value="TPR_rpt"/>
</dbReference>
<protein>
    <recommendedName>
        <fullName evidence="2">Bacterial transcriptional activator domain-containing protein</fullName>
    </recommendedName>
</protein>
<dbReference type="Gene3D" id="1.10.10.10">
    <property type="entry name" value="Winged helix-like DNA-binding domain superfamily/Winged helix DNA-binding domain"/>
    <property type="match status" value="1"/>
</dbReference>
<dbReference type="AlphaFoldDB" id="A0A2R8ATY0"/>
<proteinExistence type="predicted"/>
<dbReference type="EMBL" id="OMOJ01000002">
    <property type="protein sequence ID" value="SPF79506.1"/>
    <property type="molecule type" value="Genomic_DNA"/>
</dbReference>
<dbReference type="Pfam" id="PF03704">
    <property type="entry name" value="BTAD"/>
    <property type="match status" value="1"/>
</dbReference>
<dbReference type="InterPro" id="IPR005158">
    <property type="entry name" value="BTAD"/>
</dbReference>
<keyword evidence="4" id="KW-1185">Reference proteome</keyword>
<gene>
    <name evidence="3" type="ORF">PRI8871_01302</name>
</gene>
<evidence type="ECO:0000256" key="1">
    <source>
        <dbReference type="PROSITE-ProRule" id="PRU00339"/>
    </source>
</evidence>
<name>A0A2R8ATY0_9RHOB</name>
<dbReference type="InterPro" id="IPR051677">
    <property type="entry name" value="AfsR-DnrI-RedD_regulator"/>
</dbReference>
<reference evidence="4" key="1">
    <citation type="submission" date="2018-03" db="EMBL/GenBank/DDBJ databases">
        <authorList>
            <person name="Rodrigo-Torres L."/>
            <person name="Arahal R. D."/>
            <person name="Lucena T."/>
        </authorList>
    </citation>
    <scope>NUCLEOTIDE SEQUENCE [LARGE SCALE GENOMIC DNA]</scope>
    <source>
        <strain evidence="4">CECT 8871</strain>
    </source>
</reference>
<evidence type="ECO:0000313" key="4">
    <source>
        <dbReference type="Proteomes" id="UP000244904"/>
    </source>
</evidence>
<dbReference type="SMART" id="SM00028">
    <property type="entry name" value="TPR"/>
    <property type="match status" value="2"/>
</dbReference>
<dbReference type="InterPro" id="IPR011990">
    <property type="entry name" value="TPR-like_helical_dom_sf"/>
</dbReference>
<dbReference type="InterPro" id="IPR036388">
    <property type="entry name" value="WH-like_DNA-bd_sf"/>
</dbReference>
<organism evidence="3 4">
    <name type="scientific">Pseudoprimorskyibacter insulae</name>
    <dbReference type="NCBI Taxonomy" id="1695997"/>
    <lineage>
        <taxon>Bacteria</taxon>
        <taxon>Pseudomonadati</taxon>
        <taxon>Pseudomonadota</taxon>
        <taxon>Alphaproteobacteria</taxon>
        <taxon>Rhodobacterales</taxon>
        <taxon>Paracoccaceae</taxon>
        <taxon>Pseudoprimorskyibacter</taxon>
    </lineage>
</organism>
<dbReference type="Gene3D" id="1.25.40.10">
    <property type="entry name" value="Tetratricopeptide repeat domain"/>
    <property type="match status" value="1"/>
</dbReference>
<sequence>MQNGENPRSTSGLEKFNIFNIALFDDSNVLGFLEDALTCVPSHGRPVIVVSNEPTFARRILPTLRLTLGDLGLDGRSLEPEEFATLLRPHLARIGAAGTLLVDMRWLMNMVQGNGNIRTWGQMAESLAKDMGLTVISRYDRELLIEEQVQAAFRAHRQFLARSGLYDNPYWIPDDLRLAPWGEQMSFLLGRVVPDYANVSFFMRDDRFAAHGADPEWVAKPRGMTIGQRKSDVWQIYCFGQLRVYRNGRERIEWKLKGGAPKKTRTLFAYLLTCGEKGAHADRIAELLWPDDTIEDGKRARLHHTIAMLRKTLGHGDSVLRSGDFYRLNPPEGSWIDITSFEQLCRRGLSLVKRGQRKEALQIYHTAERLYAGDLFEDIPLEYVESDQEDWCLPRRVWLREMAIKLQRDMSVLLREDGNLREALDHCTKALALDPTSESANIEAMRVFHAQGRPDTVARQYRQYRKAVEAMDASPEGSEVQALFRALTRV</sequence>
<accession>A0A2R8ATY0</accession>